<name>A0A151IV10_9HYME</name>
<dbReference type="Proteomes" id="UP000078492">
    <property type="component" value="Unassembled WGS sequence"/>
</dbReference>
<gene>
    <name evidence="1" type="ORF">ALC57_16476</name>
</gene>
<dbReference type="EMBL" id="KQ980927">
    <property type="protein sequence ID" value="KYN11373.1"/>
    <property type="molecule type" value="Genomic_DNA"/>
</dbReference>
<sequence length="59" mass="7440">VHMSTLLLRKKTKKWLNRRWLVRPFYRYTRMRLENFEKLVELTKPYLIKKSHRALLPEL</sequence>
<organism evidence="1 2">
    <name type="scientific">Trachymyrmex cornetzi</name>
    <dbReference type="NCBI Taxonomy" id="471704"/>
    <lineage>
        <taxon>Eukaryota</taxon>
        <taxon>Metazoa</taxon>
        <taxon>Ecdysozoa</taxon>
        <taxon>Arthropoda</taxon>
        <taxon>Hexapoda</taxon>
        <taxon>Insecta</taxon>
        <taxon>Pterygota</taxon>
        <taxon>Neoptera</taxon>
        <taxon>Endopterygota</taxon>
        <taxon>Hymenoptera</taxon>
        <taxon>Apocrita</taxon>
        <taxon>Aculeata</taxon>
        <taxon>Formicoidea</taxon>
        <taxon>Formicidae</taxon>
        <taxon>Myrmicinae</taxon>
        <taxon>Trachymyrmex</taxon>
    </lineage>
</organism>
<accession>A0A151IV10</accession>
<feature type="non-terminal residue" evidence="1">
    <location>
        <position position="1"/>
    </location>
</feature>
<evidence type="ECO:0000313" key="1">
    <source>
        <dbReference type="EMBL" id="KYN11373.1"/>
    </source>
</evidence>
<protein>
    <submittedName>
        <fullName evidence="1">Uncharacterized protein</fullName>
    </submittedName>
</protein>
<dbReference type="AlphaFoldDB" id="A0A151IV10"/>
<evidence type="ECO:0000313" key="2">
    <source>
        <dbReference type="Proteomes" id="UP000078492"/>
    </source>
</evidence>
<keyword evidence="2" id="KW-1185">Reference proteome</keyword>
<proteinExistence type="predicted"/>
<reference evidence="1 2" key="1">
    <citation type="submission" date="2015-09" db="EMBL/GenBank/DDBJ databases">
        <title>Trachymyrmex cornetzi WGS genome.</title>
        <authorList>
            <person name="Nygaard S."/>
            <person name="Hu H."/>
            <person name="Boomsma J."/>
            <person name="Zhang G."/>
        </authorList>
    </citation>
    <scope>NUCLEOTIDE SEQUENCE [LARGE SCALE GENOMIC DNA]</scope>
    <source>
        <strain evidence="1">Tcor2-1</strain>
        <tissue evidence="1">Whole body</tissue>
    </source>
</reference>